<protein>
    <submittedName>
        <fullName evidence="1">Uncharacterized protein</fullName>
    </submittedName>
</protein>
<accession>A0ABR1V3X1</accession>
<dbReference type="EMBL" id="JAQQWN010000009">
    <property type="protein sequence ID" value="KAK8065879.1"/>
    <property type="molecule type" value="Genomic_DNA"/>
</dbReference>
<dbReference type="RefSeq" id="XP_066662632.1">
    <property type="nucleotide sequence ID" value="XM_066816940.1"/>
</dbReference>
<evidence type="ECO:0000313" key="1">
    <source>
        <dbReference type="EMBL" id="KAK8065879.1"/>
    </source>
</evidence>
<dbReference type="Proteomes" id="UP001433268">
    <property type="component" value="Unassembled WGS sequence"/>
</dbReference>
<name>A0ABR1V3X1_9PEZI</name>
<organism evidence="1 2">
    <name type="scientific">Apiospora hydei</name>
    <dbReference type="NCBI Taxonomy" id="1337664"/>
    <lineage>
        <taxon>Eukaryota</taxon>
        <taxon>Fungi</taxon>
        <taxon>Dikarya</taxon>
        <taxon>Ascomycota</taxon>
        <taxon>Pezizomycotina</taxon>
        <taxon>Sordariomycetes</taxon>
        <taxon>Xylariomycetidae</taxon>
        <taxon>Amphisphaeriales</taxon>
        <taxon>Apiosporaceae</taxon>
        <taxon>Apiospora</taxon>
    </lineage>
</organism>
<gene>
    <name evidence="1" type="ORF">PG997_012626</name>
</gene>
<reference evidence="1 2" key="1">
    <citation type="submission" date="2023-01" db="EMBL/GenBank/DDBJ databases">
        <title>Analysis of 21 Apiospora genomes using comparative genomics revels a genus with tremendous synthesis potential of carbohydrate active enzymes and secondary metabolites.</title>
        <authorList>
            <person name="Sorensen T."/>
        </authorList>
    </citation>
    <scope>NUCLEOTIDE SEQUENCE [LARGE SCALE GENOMIC DNA]</scope>
    <source>
        <strain evidence="1 2">CBS 114990</strain>
    </source>
</reference>
<dbReference type="GeneID" id="92050000"/>
<evidence type="ECO:0000313" key="2">
    <source>
        <dbReference type="Proteomes" id="UP001433268"/>
    </source>
</evidence>
<keyword evidence="2" id="KW-1185">Reference proteome</keyword>
<proteinExistence type="predicted"/>
<comment type="caution">
    <text evidence="1">The sequence shown here is derived from an EMBL/GenBank/DDBJ whole genome shotgun (WGS) entry which is preliminary data.</text>
</comment>
<sequence length="70" mass="7529">MPPPNAYNHPSDVMVIKISHNNRGGRRDLHVYPCSINTSLAADTHIAPGLPETGSMVVHNALKTQQSSSP</sequence>